<organism evidence="5 6">
    <name type="scientific">Paeniglutamicibacter terrestris</name>
    <dbReference type="NCBI Taxonomy" id="2723403"/>
    <lineage>
        <taxon>Bacteria</taxon>
        <taxon>Bacillati</taxon>
        <taxon>Actinomycetota</taxon>
        <taxon>Actinomycetes</taxon>
        <taxon>Micrococcales</taxon>
        <taxon>Micrococcaceae</taxon>
        <taxon>Paeniglutamicibacter</taxon>
    </lineage>
</organism>
<reference evidence="5 6" key="1">
    <citation type="submission" date="2020-04" db="EMBL/GenBank/DDBJ databases">
        <title>Paeniglutamicibacter sp. ANT13_2, a novel actinomycete isolated from sediment in Antarctica.</title>
        <authorList>
            <person name="Sakdapetsiri C."/>
            <person name="Pinyakong O."/>
        </authorList>
    </citation>
    <scope>NUCLEOTIDE SEQUENCE [LARGE SCALE GENOMIC DNA]</scope>
    <source>
        <strain evidence="5 6">ANT13_2</strain>
    </source>
</reference>
<keyword evidence="2" id="KW-0812">Transmembrane</keyword>
<evidence type="ECO:0000256" key="3">
    <source>
        <dbReference type="SAM" id="SignalP"/>
    </source>
</evidence>
<feature type="chain" id="PRO_5045735748" evidence="3">
    <location>
        <begin position="25"/>
        <end position="482"/>
    </location>
</feature>
<feature type="region of interest" description="Disordered" evidence="1">
    <location>
        <begin position="445"/>
        <end position="482"/>
    </location>
</feature>
<evidence type="ECO:0000313" key="6">
    <source>
        <dbReference type="Proteomes" id="UP000746595"/>
    </source>
</evidence>
<evidence type="ECO:0000256" key="1">
    <source>
        <dbReference type="SAM" id="MobiDB-lite"/>
    </source>
</evidence>
<feature type="signal peptide" evidence="3">
    <location>
        <begin position="1"/>
        <end position="24"/>
    </location>
</feature>
<accession>A0ABX1G392</accession>
<sequence length="482" mass="52607">MRKIYTTLAVAALLLLTGAPAAQAVAAADIVVEDTAGSLDSKSLIPAIEEINFNEPTKVVIYTRAGDPNDNLNEEVLRFARETHPEWLSSNRQEWADSLFIFALDTSGRQVGTYFGEDRKVSPSQRDDIQESTKELLREAQWTDATITGVERAAQLMNRPWYKSPVLYIWTGILVMTGGISLGSTLAVRRIYRNRSKKALQTANTSYANVSMDLEVTELNAKTINSSSRYGSLVLEKYRGFMVAYSQLTKQSHEAEALTTKDLNSKRTALLLEKFAKKATELDRLDDVIADTNMLLNMGSGWGAAWDRQLVPLREDLTAIQQLLAEKDSDPQSASALALSRFESLTAIEMDKWAAHISSGELTPEDALDKIAASREELSELLKQHSETMIKKYAKTTKEAELMRTAMGSADASKASGASEHSILGTVYPSTRFWSVIGLSSGFRAGRSSVQESRSPSTSSGGSTGYGSSGGSFSGSGSSSRF</sequence>
<keyword evidence="6" id="KW-1185">Reference proteome</keyword>
<evidence type="ECO:0000259" key="4">
    <source>
        <dbReference type="Pfam" id="PF17173"/>
    </source>
</evidence>
<feature type="domain" description="DUF5129" evidence="4">
    <location>
        <begin position="32"/>
        <end position="370"/>
    </location>
</feature>
<comment type="caution">
    <text evidence="5">The sequence shown here is derived from an EMBL/GenBank/DDBJ whole genome shotgun (WGS) entry which is preliminary data.</text>
</comment>
<gene>
    <name evidence="5" type="ORF">HED64_08260</name>
</gene>
<dbReference type="Pfam" id="PF17173">
    <property type="entry name" value="DUF5129"/>
    <property type="match status" value="1"/>
</dbReference>
<keyword evidence="2" id="KW-1133">Transmembrane helix</keyword>
<dbReference type="Proteomes" id="UP000746595">
    <property type="component" value="Unassembled WGS sequence"/>
</dbReference>
<keyword evidence="2" id="KW-0472">Membrane</keyword>
<name>A0ABX1G392_9MICC</name>
<dbReference type="EMBL" id="JAAWVT010000003">
    <property type="protein sequence ID" value="NKG20699.1"/>
    <property type="molecule type" value="Genomic_DNA"/>
</dbReference>
<proteinExistence type="predicted"/>
<feature type="transmembrane region" description="Helical" evidence="2">
    <location>
        <begin position="167"/>
        <end position="188"/>
    </location>
</feature>
<evidence type="ECO:0000256" key="2">
    <source>
        <dbReference type="SAM" id="Phobius"/>
    </source>
</evidence>
<evidence type="ECO:0000313" key="5">
    <source>
        <dbReference type="EMBL" id="NKG20699.1"/>
    </source>
</evidence>
<dbReference type="RefSeq" id="WP_168151573.1">
    <property type="nucleotide sequence ID" value="NZ_JAAWVT010000003.1"/>
</dbReference>
<dbReference type="InterPro" id="IPR033435">
    <property type="entry name" value="DUF5129"/>
</dbReference>
<feature type="compositionally biased region" description="Gly residues" evidence="1">
    <location>
        <begin position="462"/>
        <end position="474"/>
    </location>
</feature>
<keyword evidence="3" id="KW-0732">Signal</keyword>
<protein>
    <submittedName>
        <fullName evidence="5">DUF5129 domain-containing protein</fullName>
    </submittedName>
</protein>